<evidence type="ECO:0000313" key="1">
    <source>
        <dbReference type="EMBL" id="GGA99414.1"/>
    </source>
</evidence>
<evidence type="ECO:0008006" key="3">
    <source>
        <dbReference type="Google" id="ProtNLM"/>
    </source>
</evidence>
<dbReference type="EMBL" id="BMIG01000006">
    <property type="protein sequence ID" value="GGA99414.1"/>
    <property type="molecule type" value="Genomic_DNA"/>
</dbReference>
<reference evidence="1" key="1">
    <citation type="journal article" date="2014" name="Int. J. Syst. Evol. Microbiol.">
        <title>Complete genome sequence of Corynebacterium casei LMG S-19264T (=DSM 44701T), isolated from a smear-ripened cheese.</title>
        <authorList>
            <consortium name="US DOE Joint Genome Institute (JGI-PGF)"/>
            <person name="Walter F."/>
            <person name="Albersmeier A."/>
            <person name="Kalinowski J."/>
            <person name="Ruckert C."/>
        </authorList>
    </citation>
    <scope>NUCLEOTIDE SEQUENCE</scope>
    <source>
        <strain evidence="1">CGMCC 1.15322</strain>
    </source>
</reference>
<evidence type="ECO:0000313" key="2">
    <source>
        <dbReference type="Proteomes" id="UP000620596"/>
    </source>
</evidence>
<comment type="caution">
    <text evidence="1">The sequence shown here is derived from an EMBL/GenBank/DDBJ whole genome shotgun (WGS) entry which is preliminary data.</text>
</comment>
<name>A0A916SGB2_9BURK</name>
<accession>A0A916SGB2</accession>
<organism evidence="1 2">
    <name type="scientific">Polaromonas eurypsychrophila</name>
    <dbReference type="NCBI Taxonomy" id="1614635"/>
    <lineage>
        <taxon>Bacteria</taxon>
        <taxon>Pseudomonadati</taxon>
        <taxon>Pseudomonadota</taxon>
        <taxon>Betaproteobacteria</taxon>
        <taxon>Burkholderiales</taxon>
        <taxon>Comamonadaceae</taxon>
        <taxon>Polaromonas</taxon>
    </lineage>
</organism>
<reference evidence="1" key="2">
    <citation type="submission" date="2020-09" db="EMBL/GenBank/DDBJ databases">
        <authorList>
            <person name="Sun Q."/>
            <person name="Zhou Y."/>
        </authorList>
    </citation>
    <scope>NUCLEOTIDE SEQUENCE</scope>
    <source>
        <strain evidence="1">CGMCC 1.15322</strain>
    </source>
</reference>
<sequence length="102" mass="10795">MADLRLAYERAVAELGVQVSGMLGAGVAQEQVARWAAGERDRLKQVYRDMTPPAALAVIEARSLAEYGNTTGPSVEQLRADGKSWAEIAASAGRPGKQPDGL</sequence>
<dbReference type="RefSeq" id="WP_188708417.1">
    <property type="nucleotide sequence ID" value="NZ_BMIG01000006.1"/>
</dbReference>
<dbReference type="AlphaFoldDB" id="A0A916SGB2"/>
<keyword evidence="2" id="KW-1185">Reference proteome</keyword>
<gene>
    <name evidence="1" type="ORF">GCM10011496_20630</name>
</gene>
<dbReference type="Proteomes" id="UP000620596">
    <property type="component" value="Unassembled WGS sequence"/>
</dbReference>
<protein>
    <recommendedName>
        <fullName evidence="3">Hemagglutinin</fullName>
    </recommendedName>
</protein>
<proteinExistence type="predicted"/>